<accession>R7TAK7</accession>
<name>R7TAK7_CAPTE</name>
<dbReference type="AlphaFoldDB" id="R7TAK7"/>
<dbReference type="EnsemblMetazoa" id="CapteT69670">
    <property type="protein sequence ID" value="CapteP69670"/>
    <property type="gene ID" value="CapteG69670"/>
</dbReference>
<reference evidence="1 3" key="2">
    <citation type="journal article" date="2013" name="Nature">
        <title>Insights into bilaterian evolution from three spiralian genomes.</title>
        <authorList>
            <person name="Simakov O."/>
            <person name="Marletaz F."/>
            <person name="Cho S.J."/>
            <person name="Edsinger-Gonzales E."/>
            <person name="Havlak P."/>
            <person name="Hellsten U."/>
            <person name="Kuo D.H."/>
            <person name="Larsson T."/>
            <person name="Lv J."/>
            <person name="Arendt D."/>
            <person name="Savage R."/>
            <person name="Osoegawa K."/>
            <person name="de Jong P."/>
            <person name="Grimwood J."/>
            <person name="Chapman J.A."/>
            <person name="Shapiro H."/>
            <person name="Aerts A."/>
            <person name="Otillar R.P."/>
            <person name="Terry A.Y."/>
            <person name="Boore J.L."/>
            <person name="Grigoriev I.V."/>
            <person name="Lindberg D.R."/>
            <person name="Seaver E.C."/>
            <person name="Weisblat D.A."/>
            <person name="Putnam N.H."/>
            <person name="Rokhsar D.S."/>
        </authorList>
    </citation>
    <scope>NUCLEOTIDE SEQUENCE</scope>
    <source>
        <strain evidence="1 3">I ESC-2004</strain>
    </source>
</reference>
<sequence length="80" mass="8989">FVLQKQRRCLDVIFLGRYVQRWQTNAPPGVILKKHSYDLIVTLLANLGGEGLAAAVGEEELDHLGVVLLRRHVQRSEAVL</sequence>
<reference evidence="3" key="1">
    <citation type="submission" date="2012-12" db="EMBL/GenBank/DDBJ databases">
        <authorList>
            <person name="Hellsten U."/>
            <person name="Grimwood J."/>
            <person name="Chapman J.A."/>
            <person name="Shapiro H."/>
            <person name="Aerts A."/>
            <person name="Otillar R.P."/>
            <person name="Terry A.Y."/>
            <person name="Boore J.L."/>
            <person name="Simakov O."/>
            <person name="Marletaz F."/>
            <person name="Cho S.-J."/>
            <person name="Edsinger-Gonzales E."/>
            <person name="Havlak P."/>
            <person name="Kuo D.-H."/>
            <person name="Larsson T."/>
            <person name="Lv J."/>
            <person name="Arendt D."/>
            <person name="Savage R."/>
            <person name="Osoegawa K."/>
            <person name="de Jong P."/>
            <person name="Lindberg D.R."/>
            <person name="Seaver E.C."/>
            <person name="Weisblat D.A."/>
            <person name="Putnam N.H."/>
            <person name="Grigoriev I.V."/>
            <person name="Rokhsar D.S."/>
        </authorList>
    </citation>
    <scope>NUCLEOTIDE SEQUENCE</scope>
    <source>
        <strain evidence="3">I ESC-2004</strain>
    </source>
</reference>
<proteinExistence type="predicted"/>
<feature type="non-terminal residue" evidence="1">
    <location>
        <position position="1"/>
    </location>
</feature>
<dbReference type="HOGENOM" id="CLU_2596891_0_0_1"/>
<gene>
    <name evidence="1" type="ORF">CAPTEDRAFT_69670</name>
</gene>
<evidence type="ECO:0000313" key="3">
    <source>
        <dbReference type="Proteomes" id="UP000014760"/>
    </source>
</evidence>
<keyword evidence="3" id="KW-1185">Reference proteome</keyword>
<evidence type="ECO:0000313" key="2">
    <source>
        <dbReference type="EnsemblMetazoa" id="CapteP69670"/>
    </source>
</evidence>
<protein>
    <submittedName>
        <fullName evidence="1 2">Uncharacterized protein</fullName>
    </submittedName>
</protein>
<evidence type="ECO:0000313" key="1">
    <source>
        <dbReference type="EMBL" id="ELT90532.1"/>
    </source>
</evidence>
<dbReference type="Proteomes" id="UP000014760">
    <property type="component" value="Unassembled WGS sequence"/>
</dbReference>
<organism evidence="1">
    <name type="scientific">Capitella teleta</name>
    <name type="common">Polychaete worm</name>
    <dbReference type="NCBI Taxonomy" id="283909"/>
    <lineage>
        <taxon>Eukaryota</taxon>
        <taxon>Metazoa</taxon>
        <taxon>Spiralia</taxon>
        <taxon>Lophotrochozoa</taxon>
        <taxon>Annelida</taxon>
        <taxon>Polychaeta</taxon>
        <taxon>Sedentaria</taxon>
        <taxon>Scolecida</taxon>
        <taxon>Capitellidae</taxon>
        <taxon>Capitella</taxon>
    </lineage>
</organism>
<dbReference type="EMBL" id="KB310871">
    <property type="protein sequence ID" value="ELT90532.1"/>
    <property type="molecule type" value="Genomic_DNA"/>
</dbReference>
<reference evidence="2" key="3">
    <citation type="submission" date="2015-06" db="UniProtKB">
        <authorList>
            <consortium name="EnsemblMetazoa"/>
        </authorList>
    </citation>
    <scope>IDENTIFICATION</scope>
</reference>
<dbReference type="EMBL" id="AMQN01014293">
    <property type="status" value="NOT_ANNOTATED_CDS"/>
    <property type="molecule type" value="Genomic_DNA"/>
</dbReference>
<feature type="non-terminal residue" evidence="1">
    <location>
        <position position="80"/>
    </location>
</feature>